<dbReference type="PANTHER" id="PTHR24413">
    <property type="entry name" value="SPECKLE-TYPE POZ PROTEIN"/>
    <property type="match status" value="1"/>
</dbReference>
<evidence type="ECO:0000313" key="3">
    <source>
        <dbReference type="EMBL" id="CED83348.1"/>
    </source>
</evidence>
<dbReference type="Gene3D" id="3.30.710.10">
    <property type="entry name" value="Potassium Channel Kv1.1, Chain A"/>
    <property type="match status" value="2"/>
</dbReference>
<dbReference type="InterPro" id="IPR011333">
    <property type="entry name" value="SKP1/BTB/POZ_sf"/>
</dbReference>
<accession>A0A0F7STK1</accession>
<dbReference type="AlphaFoldDB" id="A0A0F7STK1"/>
<dbReference type="InterPro" id="IPR008974">
    <property type="entry name" value="TRAF-like"/>
</dbReference>
<feature type="region of interest" description="Disordered" evidence="1">
    <location>
        <begin position="389"/>
        <end position="427"/>
    </location>
</feature>
<evidence type="ECO:0000256" key="1">
    <source>
        <dbReference type="SAM" id="MobiDB-lite"/>
    </source>
</evidence>
<dbReference type="PROSITE" id="PS50144">
    <property type="entry name" value="MATH"/>
    <property type="match status" value="1"/>
</dbReference>
<feature type="compositionally biased region" description="Polar residues" evidence="1">
    <location>
        <begin position="122"/>
        <end position="137"/>
    </location>
</feature>
<feature type="compositionally biased region" description="Acidic residues" evidence="1">
    <location>
        <begin position="308"/>
        <end position="326"/>
    </location>
</feature>
<dbReference type="SUPFAM" id="SSF54695">
    <property type="entry name" value="POZ domain"/>
    <property type="match status" value="1"/>
</dbReference>
<feature type="region of interest" description="Disordered" evidence="1">
    <location>
        <begin position="115"/>
        <end position="137"/>
    </location>
</feature>
<sequence length="626" mass="69297">MASQATTPLSTHPPQTSYFLPHITTSASASAAQVAGLQHPLAFKESEVITIDWKLTNLKALFETSRGDSKSRVVKSVLFGGARWQLLFYPNAGGGSQDWCSLYLSCEPTLDEYDEGPPPPTASTFGQTHTSAQSNGAGKSWSRKGVYQFKFAICSDEGKTFSSKTANWGWAQYAKRDVVYYNQPQVKSADTFLITCSISTVPAPPKPPSTIPKRNVPQSLLLSVGRMLNDPIYSDVEFILPSRDRYSGLKEKRKVIYANRTLLNRSDYFETMLSSGFMEGFNQEEEESSVHGSQTETESHSEFLDPPFLEDSDSSDLSSDEEEELENEPHGFTQELSAVASPSSSPFAFSTIAARMTSDSDQPAHADRSVPEGEGLEEAAKLNPHLDGLVEGEGLSKKEGLVDSTNKSTHTKKRERSKDKERAGHILPGPRKRRVIVRDASYPTFYALLYYLYTDSIAFAPLTSSFIPLSAVTNHVDTSGATVGSASSESHPSKLRRLWIEDWSKMNPERPEPVSPKSMYVLADKIGLEELKSLSFEHIILNLTVQNIPHECFSAFSASFDDVRKTQVAFFLKNWAEIKRTNGMKIVWDSLRSGKHLGFEEVWPLIVSQLEYVPLALQDPAGQAAV</sequence>
<feature type="region of interest" description="Disordered" evidence="1">
    <location>
        <begin position="282"/>
        <end position="330"/>
    </location>
</feature>
<organism evidence="3">
    <name type="scientific">Phaffia rhodozyma</name>
    <name type="common">Yeast</name>
    <name type="synonym">Xanthophyllomyces dendrorhous</name>
    <dbReference type="NCBI Taxonomy" id="264483"/>
    <lineage>
        <taxon>Eukaryota</taxon>
        <taxon>Fungi</taxon>
        <taxon>Dikarya</taxon>
        <taxon>Basidiomycota</taxon>
        <taxon>Agaricomycotina</taxon>
        <taxon>Tremellomycetes</taxon>
        <taxon>Cystofilobasidiales</taxon>
        <taxon>Mrakiaceae</taxon>
        <taxon>Phaffia</taxon>
    </lineage>
</organism>
<protein>
    <submittedName>
        <fullName evidence="3">TRAF-like</fullName>
    </submittedName>
</protein>
<name>A0A0F7STK1_PHARH</name>
<dbReference type="EMBL" id="LN483142">
    <property type="protein sequence ID" value="CED83348.1"/>
    <property type="molecule type" value="Genomic_DNA"/>
</dbReference>
<feature type="domain" description="MATH" evidence="2">
    <location>
        <begin position="48"/>
        <end position="198"/>
    </location>
</feature>
<dbReference type="SUPFAM" id="SSF49599">
    <property type="entry name" value="TRAF domain-like"/>
    <property type="match status" value="1"/>
</dbReference>
<dbReference type="CDD" id="cd00121">
    <property type="entry name" value="MATH"/>
    <property type="match status" value="1"/>
</dbReference>
<dbReference type="Gene3D" id="2.60.210.10">
    <property type="entry name" value="Apoptosis, Tumor Necrosis Factor Receptor Associated Protein 2, Chain A"/>
    <property type="match status" value="1"/>
</dbReference>
<reference evidence="3" key="1">
    <citation type="submission" date="2014-08" db="EMBL/GenBank/DDBJ databases">
        <authorList>
            <person name="Sharma Rahul"/>
            <person name="Thines Marco"/>
        </authorList>
    </citation>
    <scope>NUCLEOTIDE SEQUENCE</scope>
</reference>
<evidence type="ECO:0000259" key="2">
    <source>
        <dbReference type="PROSITE" id="PS50144"/>
    </source>
</evidence>
<dbReference type="InterPro" id="IPR002083">
    <property type="entry name" value="MATH/TRAF_dom"/>
</dbReference>
<proteinExistence type="predicted"/>